<dbReference type="InterPro" id="IPR010982">
    <property type="entry name" value="Lambda_DNA-bd_dom_sf"/>
</dbReference>
<dbReference type="Pfam" id="PF13377">
    <property type="entry name" value="Peripla_BP_3"/>
    <property type="match status" value="1"/>
</dbReference>
<dbReference type="PROSITE" id="PS50932">
    <property type="entry name" value="HTH_LACI_2"/>
    <property type="match status" value="1"/>
</dbReference>
<dbReference type="SUPFAM" id="SSF47413">
    <property type="entry name" value="lambda repressor-like DNA-binding domains"/>
    <property type="match status" value="1"/>
</dbReference>
<proteinExistence type="predicted"/>
<evidence type="ECO:0000256" key="2">
    <source>
        <dbReference type="ARBA" id="ARBA00023125"/>
    </source>
</evidence>
<dbReference type="EMBL" id="VUOA01000016">
    <property type="protein sequence ID" value="KAA2238100.1"/>
    <property type="molecule type" value="Genomic_DNA"/>
</dbReference>
<dbReference type="SMART" id="SM00354">
    <property type="entry name" value="HTH_LACI"/>
    <property type="match status" value="1"/>
</dbReference>
<keyword evidence="6" id="KW-1185">Reference proteome</keyword>
<evidence type="ECO:0000259" key="4">
    <source>
        <dbReference type="PROSITE" id="PS50932"/>
    </source>
</evidence>
<dbReference type="InterPro" id="IPR000843">
    <property type="entry name" value="HTH_LacI"/>
</dbReference>
<keyword evidence="3" id="KW-0804">Transcription</keyword>
<dbReference type="CDD" id="cd01392">
    <property type="entry name" value="HTH_LacI"/>
    <property type="match status" value="1"/>
</dbReference>
<name>A0A5B2VHY6_9HYPH</name>
<comment type="caution">
    <text evidence="5">The sequence shown here is derived from an EMBL/GenBank/DDBJ whole genome shotgun (WGS) entry which is preliminary data.</text>
</comment>
<dbReference type="InterPro" id="IPR046335">
    <property type="entry name" value="LacI/GalR-like_sensor"/>
</dbReference>
<dbReference type="CDD" id="cd01575">
    <property type="entry name" value="PBP1_GntR"/>
    <property type="match status" value="1"/>
</dbReference>
<dbReference type="PROSITE" id="PS00356">
    <property type="entry name" value="HTH_LACI_1"/>
    <property type="match status" value="1"/>
</dbReference>
<dbReference type="GO" id="GO:0003700">
    <property type="term" value="F:DNA-binding transcription factor activity"/>
    <property type="evidence" value="ECO:0007669"/>
    <property type="project" value="TreeGrafter"/>
</dbReference>
<feature type="domain" description="HTH lacI-type" evidence="4">
    <location>
        <begin position="1"/>
        <end position="53"/>
    </location>
</feature>
<evidence type="ECO:0000313" key="6">
    <source>
        <dbReference type="Proteomes" id="UP000323142"/>
    </source>
</evidence>
<organism evidence="5 6">
    <name type="scientific">Salinarimonas soli</name>
    <dbReference type="NCBI Taxonomy" id="1638099"/>
    <lineage>
        <taxon>Bacteria</taxon>
        <taxon>Pseudomonadati</taxon>
        <taxon>Pseudomonadota</taxon>
        <taxon>Alphaproteobacteria</taxon>
        <taxon>Hyphomicrobiales</taxon>
        <taxon>Salinarimonadaceae</taxon>
        <taxon>Salinarimonas</taxon>
    </lineage>
</organism>
<dbReference type="Gene3D" id="3.40.50.2300">
    <property type="match status" value="2"/>
</dbReference>
<dbReference type="InterPro" id="IPR028082">
    <property type="entry name" value="Peripla_BP_I"/>
</dbReference>
<evidence type="ECO:0000256" key="1">
    <source>
        <dbReference type="ARBA" id="ARBA00023015"/>
    </source>
</evidence>
<sequence length="326" mass="35217">MADVARLAGVSTSTVSRALRQPDIVSPELRTRIDEAIERLAYVPNLMAGGLASARSRTVGIIVPSIMNSFFSETVEALGERLADRGYQLMLGHSGYSTEREEALVASYLAWSPAAIVLTGRHHSKLTLRRLLEAEIPVVEMWELGERPIDMLVGFSHREVGRAVARHFRSRGATRLAFVGAALDRDLRALERGAGFLAEASAGGTDAVTVSLAERPQVATGAQGLARLLDEQPGVDAAFFSNDVMALGALFECRRRGIAVPERLRLCGFGDLDFAAESVPLLTTVRPPRREIGRRIADALLARFEGDASGPAVLDLGFELIERESG</sequence>
<reference evidence="5 6" key="2">
    <citation type="submission" date="2019-09" db="EMBL/GenBank/DDBJ databases">
        <authorList>
            <person name="Jin C."/>
        </authorList>
    </citation>
    <scope>NUCLEOTIDE SEQUENCE [LARGE SCALE GENOMIC DNA]</scope>
    <source>
        <strain evidence="5 6">BN140002</strain>
    </source>
</reference>
<dbReference type="Pfam" id="PF00356">
    <property type="entry name" value="LacI"/>
    <property type="match status" value="1"/>
</dbReference>
<keyword evidence="1" id="KW-0805">Transcription regulation</keyword>
<dbReference type="AlphaFoldDB" id="A0A5B2VHY6"/>
<keyword evidence="2 5" id="KW-0238">DNA-binding</keyword>
<gene>
    <name evidence="5" type="ORF">F0L46_07215</name>
</gene>
<evidence type="ECO:0000313" key="5">
    <source>
        <dbReference type="EMBL" id="KAA2238100.1"/>
    </source>
</evidence>
<dbReference type="Proteomes" id="UP000323142">
    <property type="component" value="Unassembled WGS sequence"/>
</dbReference>
<accession>A0A5B2VHY6</accession>
<dbReference type="Gene3D" id="1.10.260.40">
    <property type="entry name" value="lambda repressor-like DNA-binding domains"/>
    <property type="match status" value="1"/>
</dbReference>
<protein>
    <submittedName>
        <fullName evidence="5">LacI family DNA-binding transcriptional regulator</fullName>
    </submittedName>
</protein>
<dbReference type="PANTHER" id="PTHR30146:SF33">
    <property type="entry name" value="TRANSCRIPTIONAL REGULATOR"/>
    <property type="match status" value="1"/>
</dbReference>
<reference evidence="5 6" key="1">
    <citation type="submission" date="2019-09" db="EMBL/GenBank/DDBJ databases">
        <title>Salinarimonas rosea gen. nov., sp. nov., a new member of the a-2 subgroup of the Proteobacteria.</title>
        <authorList>
            <person name="Liu J."/>
        </authorList>
    </citation>
    <scope>NUCLEOTIDE SEQUENCE [LARGE SCALE GENOMIC DNA]</scope>
    <source>
        <strain evidence="5 6">BN140002</strain>
    </source>
</reference>
<dbReference type="SUPFAM" id="SSF53822">
    <property type="entry name" value="Periplasmic binding protein-like I"/>
    <property type="match status" value="1"/>
</dbReference>
<dbReference type="PANTHER" id="PTHR30146">
    <property type="entry name" value="LACI-RELATED TRANSCRIPTIONAL REPRESSOR"/>
    <property type="match status" value="1"/>
</dbReference>
<evidence type="ECO:0000256" key="3">
    <source>
        <dbReference type="ARBA" id="ARBA00023163"/>
    </source>
</evidence>
<dbReference type="GO" id="GO:0000976">
    <property type="term" value="F:transcription cis-regulatory region binding"/>
    <property type="evidence" value="ECO:0007669"/>
    <property type="project" value="TreeGrafter"/>
</dbReference>
<dbReference type="OrthoDB" id="7170131at2"/>